<reference evidence="4" key="1">
    <citation type="submission" date="2018-05" db="EMBL/GenBank/DDBJ databases">
        <authorList>
            <person name="Lanie J.A."/>
            <person name="Ng W.-L."/>
            <person name="Kazmierczak K.M."/>
            <person name="Andrzejewski T.M."/>
            <person name="Davidsen T.M."/>
            <person name="Wayne K.J."/>
            <person name="Tettelin H."/>
            <person name="Glass J.I."/>
            <person name="Rusch D."/>
            <person name="Podicherti R."/>
            <person name="Tsui H.-C.T."/>
            <person name="Winkler M.E."/>
        </authorList>
    </citation>
    <scope>NUCLEOTIDE SEQUENCE</scope>
</reference>
<dbReference type="InterPro" id="IPR029065">
    <property type="entry name" value="Enolase_C-like"/>
</dbReference>
<accession>A0A381YX45</accession>
<dbReference type="SUPFAM" id="SSF54826">
    <property type="entry name" value="Enolase N-terminal domain-like"/>
    <property type="match status" value="1"/>
</dbReference>
<dbReference type="Pfam" id="PF02746">
    <property type="entry name" value="MR_MLE_N"/>
    <property type="match status" value="1"/>
</dbReference>
<dbReference type="InterPro" id="IPR013341">
    <property type="entry name" value="Mandelate_racemase_N_dom"/>
</dbReference>
<dbReference type="EMBL" id="UINC01019285">
    <property type="protein sequence ID" value="SVA81598.1"/>
    <property type="molecule type" value="Genomic_DNA"/>
</dbReference>
<proteinExistence type="inferred from homology"/>
<dbReference type="Pfam" id="PF13378">
    <property type="entry name" value="MR_MLE_C"/>
    <property type="match status" value="1"/>
</dbReference>
<dbReference type="PANTHER" id="PTHR48080:SF3">
    <property type="entry name" value="ENOLASE SUPERFAMILY MEMBER DDB_G0284701"/>
    <property type="match status" value="1"/>
</dbReference>
<feature type="domain" description="Mandelate racemase/muconate lactonizing enzyme C-terminal" evidence="3">
    <location>
        <begin position="149"/>
        <end position="242"/>
    </location>
</feature>
<evidence type="ECO:0000256" key="2">
    <source>
        <dbReference type="ARBA" id="ARBA00022723"/>
    </source>
</evidence>
<dbReference type="InterPro" id="IPR013342">
    <property type="entry name" value="Mandelate_racemase_C"/>
</dbReference>
<sequence>MKIIRAIIYTVDLPTKGGGYRRTSGFSPDSNVSTIVQLDTDEGISGYGEVCPLGTHYGRGWGEASVSGANLLAKMIVGEDPMQIEKLNRLWDIKFKEDLYVKAPFDAALWDIAGKAAGRPVCHLLGGHYEGDIPMYRTVHLFKQHEDTPESWARRCQDYRAEGYQHFQLKGAATADAAIATIEAVCDILAPGELALCDANGGWSFPDAVRIAAGVRNLPVIIEQPCRTMEECIEFRKRCWNPIKLDEVIETTQDLLRAWNAGAMDYCTIKISRVGGLSKARRMRDICVDLGIGAVPDDTWGSEFVSSALAHFAWSTPTKYRLNATDLTDYVTVVTADGFAQGENGYLGFSDAPGLGLTPRMNVLGKPDYVVE</sequence>
<dbReference type="InterPro" id="IPR029017">
    <property type="entry name" value="Enolase-like_N"/>
</dbReference>
<dbReference type="PANTHER" id="PTHR48080">
    <property type="entry name" value="D-GALACTONATE DEHYDRATASE-RELATED"/>
    <property type="match status" value="1"/>
</dbReference>
<evidence type="ECO:0000259" key="3">
    <source>
        <dbReference type="SMART" id="SM00922"/>
    </source>
</evidence>
<dbReference type="AlphaFoldDB" id="A0A381YX45"/>
<comment type="similarity">
    <text evidence="1">Belongs to the mandelate racemase/muconate lactonizing enzyme family.</text>
</comment>
<dbReference type="SFLD" id="SFLDS00001">
    <property type="entry name" value="Enolase"/>
    <property type="match status" value="1"/>
</dbReference>
<evidence type="ECO:0000256" key="1">
    <source>
        <dbReference type="ARBA" id="ARBA00008031"/>
    </source>
</evidence>
<dbReference type="Gene3D" id="3.20.20.120">
    <property type="entry name" value="Enolase-like C-terminal domain"/>
    <property type="match status" value="1"/>
</dbReference>
<dbReference type="SUPFAM" id="SSF51604">
    <property type="entry name" value="Enolase C-terminal domain-like"/>
    <property type="match status" value="1"/>
</dbReference>
<dbReference type="SFLD" id="SFLDG00180">
    <property type="entry name" value="muconate_cycloisomerase"/>
    <property type="match status" value="1"/>
</dbReference>
<name>A0A381YX45_9ZZZZ</name>
<dbReference type="SMART" id="SM00922">
    <property type="entry name" value="MR_MLE"/>
    <property type="match status" value="1"/>
</dbReference>
<dbReference type="InterPro" id="IPR034593">
    <property type="entry name" value="DgoD-like"/>
</dbReference>
<organism evidence="4">
    <name type="scientific">marine metagenome</name>
    <dbReference type="NCBI Taxonomy" id="408172"/>
    <lineage>
        <taxon>unclassified sequences</taxon>
        <taxon>metagenomes</taxon>
        <taxon>ecological metagenomes</taxon>
    </lineage>
</organism>
<keyword evidence="2" id="KW-0479">Metal-binding</keyword>
<protein>
    <recommendedName>
        <fullName evidence="3">Mandelate racemase/muconate lactonizing enzyme C-terminal domain-containing protein</fullName>
    </recommendedName>
</protein>
<gene>
    <name evidence="4" type="ORF">METZ01_LOCUS134452</name>
</gene>
<evidence type="ECO:0000313" key="4">
    <source>
        <dbReference type="EMBL" id="SVA81598.1"/>
    </source>
</evidence>
<dbReference type="GO" id="GO:0046872">
    <property type="term" value="F:metal ion binding"/>
    <property type="evidence" value="ECO:0007669"/>
    <property type="project" value="UniProtKB-KW"/>
</dbReference>
<dbReference type="Gene3D" id="3.30.390.10">
    <property type="entry name" value="Enolase-like, N-terminal domain"/>
    <property type="match status" value="1"/>
</dbReference>
<dbReference type="InterPro" id="IPR036849">
    <property type="entry name" value="Enolase-like_C_sf"/>
</dbReference>